<accession>X6MD37</accession>
<organism evidence="1 2">
    <name type="scientific">Reticulomyxa filosa</name>
    <dbReference type="NCBI Taxonomy" id="46433"/>
    <lineage>
        <taxon>Eukaryota</taxon>
        <taxon>Sar</taxon>
        <taxon>Rhizaria</taxon>
        <taxon>Retaria</taxon>
        <taxon>Foraminifera</taxon>
        <taxon>Monothalamids</taxon>
        <taxon>Reticulomyxidae</taxon>
        <taxon>Reticulomyxa</taxon>
    </lineage>
</organism>
<sequence length="232" mass="27542">MGPMTSDSRPMAIAVMRFNNKSTRMWSKIELIILNEPNSSLANDMIITIDYFNSIFIYYFDDSIGEDIEDFKIEIIRFLQPIERYYQHTRFSWDRHVLKKKLTATSNDNCTFQSHGPKNLSRYAHVTKLSLLMQFQFYYVSDFVAKLKLTPRPISKPYKTKFRIYKYHNQNEKKRFKTIKNIEQVKACILSTPKITKAIRIKYMDICSAIYLIQFGIFLVYLNQNSKSILFV</sequence>
<proteinExistence type="predicted"/>
<keyword evidence="2" id="KW-1185">Reference proteome</keyword>
<comment type="caution">
    <text evidence="1">The sequence shown here is derived from an EMBL/GenBank/DDBJ whole genome shotgun (WGS) entry which is preliminary data.</text>
</comment>
<name>X6MD37_RETFI</name>
<dbReference type="AlphaFoldDB" id="X6MD37"/>
<evidence type="ECO:0000313" key="2">
    <source>
        <dbReference type="Proteomes" id="UP000023152"/>
    </source>
</evidence>
<protein>
    <submittedName>
        <fullName evidence="1">Uncharacterized protein</fullName>
    </submittedName>
</protein>
<dbReference type="EMBL" id="ASPP01022961">
    <property type="protein sequence ID" value="ETO10940.1"/>
    <property type="molecule type" value="Genomic_DNA"/>
</dbReference>
<reference evidence="1 2" key="1">
    <citation type="journal article" date="2013" name="Curr. Biol.">
        <title>The Genome of the Foraminiferan Reticulomyxa filosa.</title>
        <authorList>
            <person name="Glockner G."/>
            <person name="Hulsmann N."/>
            <person name="Schleicher M."/>
            <person name="Noegel A.A."/>
            <person name="Eichinger L."/>
            <person name="Gallinger C."/>
            <person name="Pawlowski J."/>
            <person name="Sierra R."/>
            <person name="Euteneuer U."/>
            <person name="Pillet L."/>
            <person name="Moustafa A."/>
            <person name="Platzer M."/>
            <person name="Groth M."/>
            <person name="Szafranski K."/>
            <person name="Schliwa M."/>
        </authorList>
    </citation>
    <scope>NUCLEOTIDE SEQUENCE [LARGE SCALE GENOMIC DNA]</scope>
</reference>
<dbReference type="Proteomes" id="UP000023152">
    <property type="component" value="Unassembled WGS sequence"/>
</dbReference>
<gene>
    <name evidence="1" type="ORF">RFI_26437</name>
</gene>
<evidence type="ECO:0000313" key="1">
    <source>
        <dbReference type="EMBL" id="ETO10940.1"/>
    </source>
</evidence>